<dbReference type="OrthoDB" id="1668162at2759"/>
<proteinExistence type="inferred from homology"/>
<dbReference type="EMBL" id="MUJZ01044207">
    <property type="protein sequence ID" value="OTF74996.1"/>
    <property type="molecule type" value="Genomic_DNA"/>
</dbReference>
<dbReference type="PANTHER" id="PTHR45857">
    <property type="entry name" value="FORMIN-LIKE PROTEIN"/>
    <property type="match status" value="1"/>
</dbReference>
<sequence>MAISMRKIDLDTETVVKAIHSFDTNILSMDYTEVLLRMIPQPEEIKSYREYERQGRSIEEMNDVDKFLLQISKVERLEPKLRIMFYMN</sequence>
<dbReference type="Proteomes" id="UP000194236">
    <property type="component" value="Unassembled WGS sequence"/>
</dbReference>
<comment type="caution">
    <text evidence="3">The sequence shown here is derived from an EMBL/GenBank/DDBJ whole genome shotgun (WGS) entry which is preliminary data.</text>
</comment>
<dbReference type="Pfam" id="PF02181">
    <property type="entry name" value="FH2"/>
    <property type="match status" value="1"/>
</dbReference>
<dbReference type="GO" id="GO:0051015">
    <property type="term" value="F:actin filament binding"/>
    <property type="evidence" value="ECO:0007669"/>
    <property type="project" value="TreeGrafter"/>
</dbReference>
<comment type="similarity">
    <text evidence="1">Belongs to the formin homology family.</text>
</comment>
<dbReference type="PROSITE" id="PS51444">
    <property type="entry name" value="FH2"/>
    <property type="match status" value="1"/>
</dbReference>
<organism evidence="3 4">
    <name type="scientific">Euroglyphus maynei</name>
    <name type="common">Mayne's house dust mite</name>
    <dbReference type="NCBI Taxonomy" id="6958"/>
    <lineage>
        <taxon>Eukaryota</taxon>
        <taxon>Metazoa</taxon>
        <taxon>Ecdysozoa</taxon>
        <taxon>Arthropoda</taxon>
        <taxon>Chelicerata</taxon>
        <taxon>Arachnida</taxon>
        <taxon>Acari</taxon>
        <taxon>Acariformes</taxon>
        <taxon>Sarcoptiformes</taxon>
        <taxon>Astigmata</taxon>
        <taxon>Psoroptidia</taxon>
        <taxon>Analgoidea</taxon>
        <taxon>Pyroglyphidae</taxon>
        <taxon>Pyroglyphinae</taxon>
        <taxon>Euroglyphus</taxon>
    </lineage>
</organism>
<evidence type="ECO:0000256" key="1">
    <source>
        <dbReference type="ARBA" id="ARBA00023449"/>
    </source>
</evidence>
<keyword evidence="4" id="KW-1185">Reference proteome</keyword>
<dbReference type="InterPro" id="IPR015425">
    <property type="entry name" value="FH2_Formin"/>
</dbReference>
<dbReference type="GO" id="GO:0005829">
    <property type="term" value="C:cytosol"/>
    <property type="evidence" value="ECO:0007669"/>
    <property type="project" value="TreeGrafter"/>
</dbReference>
<evidence type="ECO:0000259" key="2">
    <source>
        <dbReference type="PROSITE" id="PS51444"/>
    </source>
</evidence>
<gene>
    <name evidence="3" type="ORF">BLA29_014699</name>
</gene>
<evidence type="ECO:0000313" key="3">
    <source>
        <dbReference type="EMBL" id="OTF74996.1"/>
    </source>
</evidence>
<dbReference type="PANTHER" id="PTHR45857:SF4">
    <property type="entry name" value="FORMIN-LIKE PROTEIN"/>
    <property type="match status" value="1"/>
</dbReference>
<dbReference type="SUPFAM" id="SSF101447">
    <property type="entry name" value="Formin homology 2 domain (FH2 domain)"/>
    <property type="match status" value="1"/>
</dbReference>
<evidence type="ECO:0000313" key="4">
    <source>
        <dbReference type="Proteomes" id="UP000194236"/>
    </source>
</evidence>
<dbReference type="InterPro" id="IPR043592">
    <property type="entry name" value="FMNL_animal"/>
</dbReference>
<feature type="non-terminal residue" evidence="3">
    <location>
        <position position="88"/>
    </location>
</feature>
<protein>
    <recommendedName>
        <fullName evidence="2">FH2 domain-containing protein</fullName>
    </recommendedName>
</protein>
<feature type="domain" description="FH2" evidence="2">
    <location>
        <begin position="1"/>
        <end position="88"/>
    </location>
</feature>
<accession>A0A1Y3B5X1</accession>
<dbReference type="Gene3D" id="1.20.58.2220">
    <property type="entry name" value="Formin, FH2 domain"/>
    <property type="match status" value="1"/>
</dbReference>
<dbReference type="AlphaFoldDB" id="A0A1Y3B5X1"/>
<reference evidence="3 4" key="1">
    <citation type="submission" date="2017-03" db="EMBL/GenBank/DDBJ databases">
        <title>Genome Survey of Euroglyphus maynei.</title>
        <authorList>
            <person name="Arlian L.G."/>
            <person name="Morgan M.S."/>
            <person name="Rider S.D."/>
        </authorList>
    </citation>
    <scope>NUCLEOTIDE SEQUENCE [LARGE SCALE GENOMIC DNA]</scope>
    <source>
        <strain evidence="3">Arlian Lab</strain>
        <tissue evidence="3">Whole body</tissue>
    </source>
</reference>
<dbReference type="InterPro" id="IPR042201">
    <property type="entry name" value="FH2_Formin_sf"/>
</dbReference>
<dbReference type="GO" id="GO:0008360">
    <property type="term" value="P:regulation of cell shape"/>
    <property type="evidence" value="ECO:0007669"/>
    <property type="project" value="TreeGrafter"/>
</dbReference>
<name>A0A1Y3B5X1_EURMA</name>
<dbReference type="GO" id="GO:0030866">
    <property type="term" value="P:cortical actin cytoskeleton organization"/>
    <property type="evidence" value="ECO:0007669"/>
    <property type="project" value="TreeGrafter"/>
</dbReference>
<dbReference type="GO" id="GO:0016477">
    <property type="term" value="P:cell migration"/>
    <property type="evidence" value="ECO:0007669"/>
    <property type="project" value="TreeGrafter"/>
</dbReference>